<feature type="DNA-binding region" description="H-T-H motif" evidence="4">
    <location>
        <begin position="24"/>
        <end position="43"/>
    </location>
</feature>
<dbReference type="InterPro" id="IPR009057">
    <property type="entry name" value="Homeodomain-like_sf"/>
</dbReference>
<dbReference type="InterPro" id="IPR023772">
    <property type="entry name" value="DNA-bd_HTH_TetR-type_CS"/>
</dbReference>
<dbReference type="Pfam" id="PF00440">
    <property type="entry name" value="TetR_N"/>
    <property type="match status" value="1"/>
</dbReference>
<name>A0ABV6YUX7_UNCC1</name>
<evidence type="ECO:0000256" key="2">
    <source>
        <dbReference type="ARBA" id="ARBA00023125"/>
    </source>
</evidence>
<gene>
    <name evidence="6" type="ORF">ACFL27_06705</name>
</gene>
<evidence type="ECO:0000256" key="4">
    <source>
        <dbReference type="PROSITE-ProRule" id="PRU00335"/>
    </source>
</evidence>
<keyword evidence="1" id="KW-0805">Transcription regulation</keyword>
<evidence type="ECO:0000256" key="1">
    <source>
        <dbReference type="ARBA" id="ARBA00023015"/>
    </source>
</evidence>
<dbReference type="SUPFAM" id="SSF46689">
    <property type="entry name" value="Homeodomain-like"/>
    <property type="match status" value="1"/>
</dbReference>
<dbReference type="EMBL" id="JBHPBY010000064">
    <property type="protein sequence ID" value="MFC1849883.1"/>
    <property type="molecule type" value="Genomic_DNA"/>
</dbReference>
<dbReference type="PROSITE" id="PS01081">
    <property type="entry name" value="HTH_TETR_1"/>
    <property type="match status" value="1"/>
</dbReference>
<comment type="caution">
    <text evidence="6">The sequence shown here is derived from an EMBL/GenBank/DDBJ whole genome shotgun (WGS) entry which is preliminary data.</text>
</comment>
<proteinExistence type="predicted"/>
<dbReference type="PROSITE" id="PS50977">
    <property type="entry name" value="HTH_TETR_2"/>
    <property type="match status" value="1"/>
</dbReference>
<keyword evidence="2 4" id="KW-0238">DNA-binding</keyword>
<accession>A0ABV6YUX7</accession>
<sequence>MDRRQEIIQTASKLFLTRGYENTSLNEIAKKTSITKGGIYHYFESKEHLLTAVINNVFDGIARYSESYFKDCQTPKEFFKMLFTSVEAMKGSSSEIFGESNPSVSGNFLPFFLSMAKKYPFVKKKTRVFAREIRTYFMKMFEELKDKGQLRNDIDIEAMSFEVHALMEGFFIISSLDDSLNMKDIGNRVFENMWKRIER</sequence>
<organism evidence="6 7">
    <name type="scientific">candidate division CSSED10-310 bacterium</name>
    <dbReference type="NCBI Taxonomy" id="2855610"/>
    <lineage>
        <taxon>Bacteria</taxon>
        <taxon>Bacteria division CSSED10-310</taxon>
    </lineage>
</organism>
<dbReference type="SUPFAM" id="SSF48498">
    <property type="entry name" value="Tetracyclin repressor-like, C-terminal domain"/>
    <property type="match status" value="1"/>
</dbReference>
<evidence type="ECO:0000256" key="3">
    <source>
        <dbReference type="ARBA" id="ARBA00023163"/>
    </source>
</evidence>
<dbReference type="Gene3D" id="1.10.357.10">
    <property type="entry name" value="Tetracycline Repressor, domain 2"/>
    <property type="match status" value="1"/>
</dbReference>
<dbReference type="Proteomes" id="UP001594351">
    <property type="component" value="Unassembled WGS sequence"/>
</dbReference>
<dbReference type="InterPro" id="IPR036271">
    <property type="entry name" value="Tet_transcr_reg_TetR-rel_C_sf"/>
</dbReference>
<dbReference type="PRINTS" id="PR00455">
    <property type="entry name" value="HTHTETR"/>
</dbReference>
<dbReference type="PANTHER" id="PTHR47506:SF3">
    <property type="entry name" value="HTH-TYPE TRANSCRIPTIONAL REGULATOR LMRA"/>
    <property type="match status" value="1"/>
</dbReference>
<keyword evidence="3" id="KW-0804">Transcription</keyword>
<dbReference type="InterPro" id="IPR001647">
    <property type="entry name" value="HTH_TetR"/>
</dbReference>
<evidence type="ECO:0000259" key="5">
    <source>
        <dbReference type="PROSITE" id="PS50977"/>
    </source>
</evidence>
<feature type="domain" description="HTH tetR-type" evidence="5">
    <location>
        <begin position="1"/>
        <end position="61"/>
    </location>
</feature>
<keyword evidence="7" id="KW-1185">Reference proteome</keyword>
<reference evidence="6 7" key="1">
    <citation type="submission" date="2024-09" db="EMBL/GenBank/DDBJ databases">
        <title>Laminarin stimulates single cell rates of sulfate reduction while oxygen inhibits transcriptomic activity in coastal marine sediment.</title>
        <authorList>
            <person name="Lindsay M."/>
            <person name="Orcutt B."/>
            <person name="Emerson D."/>
            <person name="Stepanauskas R."/>
            <person name="D'Angelo T."/>
        </authorList>
    </citation>
    <scope>NUCLEOTIDE SEQUENCE [LARGE SCALE GENOMIC DNA]</scope>
    <source>
        <strain evidence="6">SAG AM-311-K15</strain>
    </source>
</reference>
<evidence type="ECO:0000313" key="7">
    <source>
        <dbReference type="Proteomes" id="UP001594351"/>
    </source>
</evidence>
<protein>
    <submittedName>
        <fullName evidence="6">TetR/AcrR family transcriptional regulator</fullName>
    </submittedName>
</protein>
<evidence type="ECO:0000313" key="6">
    <source>
        <dbReference type="EMBL" id="MFC1849883.1"/>
    </source>
</evidence>
<dbReference type="PANTHER" id="PTHR47506">
    <property type="entry name" value="TRANSCRIPTIONAL REGULATORY PROTEIN"/>
    <property type="match status" value="1"/>
</dbReference>